<sequence length="476" mass="54587">MKNILLTTLLVVGAAMRIYASDYAVISGSVSQIEKGDSVIVLVSKYGYSFSEPLFEFKVYKAPILNHRFNIKISVGNIPLYTEIRFGSKHKVKPLIGYLIEKGDNITVNSTPDGFYFTGKGSEKLNVIYDIDRIEKSDLKGIGEDLVHPEGLNNIFMKIDISASHQLQLLETRKPDISNEAFVLIKAQILFKLYGEGVSRYYQNFSRDSLSQIALKTVINYPKPEIVNPSSVYLFNKNELLQYSATYATALILKYQFDSCYVRHRPFLINPCYKFIKNNYSGRLRERLITNLLYYYRGDDQDLSKPLNDALTFIRNNDFVKLLFKIKSSRLIGTQAYNFKLIDTIGKMHRLSDYKGKVVLMDFWYTGCGNCIQIAPYLEELEKTYANRPVIFLSINIDRTRNQWIKSINGGKYNSHYVTNLFTNGKELKHPICLHYNINACPTLILIDKSGALMQNPTDPRIDNGYNLKKQILDSI</sequence>
<gene>
    <name evidence="2" type="ORF">FSB76_23980</name>
</gene>
<dbReference type="Gene3D" id="3.40.30.10">
    <property type="entry name" value="Glutaredoxin"/>
    <property type="match status" value="1"/>
</dbReference>
<dbReference type="OrthoDB" id="9815205at2"/>
<dbReference type="CDD" id="cd02966">
    <property type="entry name" value="TlpA_like_family"/>
    <property type="match status" value="1"/>
</dbReference>
<dbReference type="Proteomes" id="UP000321362">
    <property type="component" value="Chromosome"/>
</dbReference>
<evidence type="ECO:0000313" key="3">
    <source>
        <dbReference type="Proteomes" id="UP000321362"/>
    </source>
</evidence>
<name>A0A5B8W9C9_9SPHI</name>
<protein>
    <submittedName>
        <fullName evidence="2">TlpA family protein disulfide reductase</fullName>
    </submittedName>
</protein>
<evidence type="ECO:0000259" key="1">
    <source>
        <dbReference type="PROSITE" id="PS51352"/>
    </source>
</evidence>
<accession>A0A5B8W9C9</accession>
<dbReference type="SUPFAM" id="SSF52833">
    <property type="entry name" value="Thioredoxin-like"/>
    <property type="match status" value="1"/>
</dbReference>
<dbReference type="PANTHER" id="PTHR42852:SF13">
    <property type="entry name" value="PROTEIN DIPZ"/>
    <property type="match status" value="1"/>
</dbReference>
<dbReference type="InterPro" id="IPR050553">
    <property type="entry name" value="Thioredoxin_ResA/DsbE_sf"/>
</dbReference>
<feature type="domain" description="Thioredoxin" evidence="1">
    <location>
        <begin position="330"/>
        <end position="476"/>
    </location>
</feature>
<dbReference type="PROSITE" id="PS51352">
    <property type="entry name" value="THIOREDOXIN_2"/>
    <property type="match status" value="1"/>
</dbReference>
<dbReference type="PANTHER" id="PTHR42852">
    <property type="entry name" value="THIOL:DISULFIDE INTERCHANGE PROTEIN DSBE"/>
    <property type="match status" value="1"/>
</dbReference>
<dbReference type="RefSeq" id="WP_147057903.1">
    <property type="nucleotide sequence ID" value="NZ_CP042437.1"/>
</dbReference>
<dbReference type="KEGG" id="mgk:FSB76_23980"/>
<dbReference type="InterPro" id="IPR012336">
    <property type="entry name" value="Thioredoxin-like_fold"/>
</dbReference>
<dbReference type="InterPro" id="IPR013766">
    <property type="entry name" value="Thioredoxin_domain"/>
</dbReference>
<proteinExistence type="predicted"/>
<evidence type="ECO:0000313" key="2">
    <source>
        <dbReference type="EMBL" id="QEC78858.1"/>
    </source>
</evidence>
<reference evidence="2 3" key="1">
    <citation type="journal article" date="2013" name="J. Microbiol.">
        <title>Mucilaginibacter ginsenosidivorax sp. nov., with ginsenoside converting activity isolated from sediment.</title>
        <authorList>
            <person name="Kim J.K."/>
            <person name="Choi T.E."/>
            <person name="Liu Q.M."/>
            <person name="Park H.Y."/>
            <person name="Yi T.H."/>
            <person name="Yoon M.H."/>
            <person name="Kim S.C."/>
            <person name="Im W.T."/>
        </authorList>
    </citation>
    <scope>NUCLEOTIDE SEQUENCE [LARGE SCALE GENOMIC DNA]</scope>
    <source>
        <strain evidence="2 3">KHI28</strain>
    </source>
</reference>
<dbReference type="EMBL" id="CP042437">
    <property type="protein sequence ID" value="QEC78858.1"/>
    <property type="molecule type" value="Genomic_DNA"/>
</dbReference>
<keyword evidence="3" id="KW-1185">Reference proteome</keyword>
<dbReference type="InterPro" id="IPR036249">
    <property type="entry name" value="Thioredoxin-like_sf"/>
</dbReference>
<dbReference type="Pfam" id="PF13905">
    <property type="entry name" value="Thioredoxin_8"/>
    <property type="match status" value="1"/>
</dbReference>
<dbReference type="AlphaFoldDB" id="A0A5B8W9C9"/>
<organism evidence="2 3">
    <name type="scientific">Mucilaginibacter ginsenosidivorax</name>
    <dbReference type="NCBI Taxonomy" id="862126"/>
    <lineage>
        <taxon>Bacteria</taxon>
        <taxon>Pseudomonadati</taxon>
        <taxon>Bacteroidota</taxon>
        <taxon>Sphingobacteriia</taxon>
        <taxon>Sphingobacteriales</taxon>
        <taxon>Sphingobacteriaceae</taxon>
        <taxon>Mucilaginibacter</taxon>
    </lineage>
</organism>